<name>A0AAN6FKA1_9PEZI</name>
<dbReference type="EMBL" id="JASUXU010000035">
    <property type="protein sequence ID" value="KAK0318706.1"/>
    <property type="molecule type" value="Genomic_DNA"/>
</dbReference>
<dbReference type="Proteomes" id="UP001168146">
    <property type="component" value="Unassembled WGS sequence"/>
</dbReference>
<feature type="region of interest" description="Disordered" evidence="1">
    <location>
        <begin position="66"/>
        <end position="94"/>
    </location>
</feature>
<accession>A0AAN6FKA1</accession>
<evidence type="ECO:0000256" key="1">
    <source>
        <dbReference type="SAM" id="MobiDB-lite"/>
    </source>
</evidence>
<comment type="caution">
    <text evidence="2">The sequence shown here is derived from an EMBL/GenBank/DDBJ whole genome shotgun (WGS) entry which is preliminary data.</text>
</comment>
<organism evidence="2 3">
    <name type="scientific">Friedmanniomyces endolithicus</name>
    <dbReference type="NCBI Taxonomy" id="329885"/>
    <lineage>
        <taxon>Eukaryota</taxon>
        <taxon>Fungi</taxon>
        <taxon>Dikarya</taxon>
        <taxon>Ascomycota</taxon>
        <taxon>Pezizomycotina</taxon>
        <taxon>Dothideomycetes</taxon>
        <taxon>Dothideomycetidae</taxon>
        <taxon>Mycosphaerellales</taxon>
        <taxon>Teratosphaeriaceae</taxon>
        <taxon>Friedmanniomyces</taxon>
    </lineage>
</organism>
<feature type="region of interest" description="Disordered" evidence="1">
    <location>
        <begin position="1"/>
        <end position="27"/>
    </location>
</feature>
<gene>
    <name evidence="2" type="ORF">LTR82_010448</name>
</gene>
<dbReference type="AlphaFoldDB" id="A0AAN6FKA1"/>
<evidence type="ECO:0000313" key="3">
    <source>
        <dbReference type="Proteomes" id="UP001168146"/>
    </source>
</evidence>
<evidence type="ECO:0000313" key="2">
    <source>
        <dbReference type="EMBL" id="KAK0318706.1"/>
    </source>
</evidence>
<feature type="non-terminal residue" evidence="2">
    <location>
        <position position="94"/>
    </location>
</feature>
<reference evidence="2" key="1">
    <citation type="submission" date="2021-12" db="EMBL/GenBank/DDBJ databases">
        <title>Black yeast isolated from Biological Soil Crust.</title>
        <authorList>
            <person name="Kurbessoian T."/>
        </authorList>
    </citation>
    <scope>NUCLEOTIDE SEQUENCE</scope>
    <source>
        <strain evidence="2">CCFEE 5208</strain>
    </source>
</reference>
<sequence>MSASAPGDLDESGYQATSTISSIRATERPRASIGFHFQRSRRVSKQYGDDELHGLKDKCEVKAKATKSVAGRSHKEHQHQTLLGRFNEHHGDGR</sequence>
<feature type="compositionally biased region" description="Polar residues" evidence="1">
    <location>
        <begin position="14"/>
        <end position="24"/>
    </location>
</feature>
<proteinExistence type="predicted"/>
<protein>
    <submittedName>
        <fullName evidence="2">Uncharacterized protein</fullName>
    </submittedName>
</protein>